<dbReference type="PANTHER" id="PTHR34224">
    <property type="entry name" value="INTERACTOR OF CONSTITUTIVE ACTIVE ROPS 2, CHLOROPLASTIC-RELATED"/>
    <property type="match status" value="1"/>
</dbReference>
<evidence type="ECO:0000256" key="3">
    <source>
        <dbReference type="SAM" id="Coils"/>
    </source>
</evidence>
<keyword evidence="2 3" id="KW-0175">Coiled coil</keyword>
<dbReference type="AlphaFoldDB" id="A0A4D6NAI5"/>
<dbReference type="PANTHER" id="PTHR34224:SF2">
    <property type="entry name" value="INTERACTOR OF CONSTITUTIVE ACTIVE ROPS 4"/>
    <property type="match status" value="1"/>
</dbReference>
<comment type="similarity">
    <text evidence="1">Belongs to the ICR family.</text>
</comment>
<evidence type="ECO:0000313" key="5">
    <source>
        <dbReference type="EMBL" id="QCE10308.1"/>
    </source>
</evidence>
<dbReference type="InterPro" id="IPR029688">
    <property type="entry name" value="ICR"/>
</dbReference>
<evidence type="ECO:0000256" key="1">
    <source>
        <dbReference type="ARBA" id="ARBA00009778"/>
    </source>
</evidence>
<feature type="coiled-coil region" evidence="3">
    <location>
        <begin position="317"/>
        <end position="414"/>
    </location>
</feature>
<feature type="region of interest" description="Disordered" evidence="4">
    <location>
        <begin position="231"/>
        <end position="253"/>
    </location>
</feature>
<dbReference type="EMBL" id="CP039354">
    <property type="protein sequence ID" value="QCE10308.1"/>
    <property type="molecule type" value="Genomic_DNA"/>
</dbReference>
<proteinExistence type="inferred from homology"/>
<gene>
    <name evidence="5" type="ORF">DEO72_LG10g1536</name>
</gene>
<dbReference type="Proteomes" id="UP000501690">
    <property type="component" value="Linkage Group LG10"/>
</dbReference>
<evidence type="ECO:0000313" key="6">
    <source>
        <dbReference type="Proteomes" id="UP000501690"/>
    </source>
</evidence>
<feature type="compositionally biased region" description="Basic and acidic residues" evidence="4">
    <location>
        <begin position="142"/>
        <end position="161"/>
    </location>
</feature>
<reference evidence="5 6" key="1">
    <citation type="submission" date="2019-04" db="EMBL/GenBank/DDBJ databases">
        <title>An improved genome assembly and genetic linkage map for asparagus bean, Vigna unguiculata ssp. sesquipedialis.</title>
        <authorList>
            <person name="Xia Q."/>
            <person name="Zhang R."/>
            <person name="Dong Y."/>
        </authorList>
    </citation>
    <scope>NUCLEOTIDE SEQUENCE [LARGE SCALE GENOMIC DNA]</scope>
    <source>
        <tissue evidence="5">Leaf</tissue>
    </source>
</reference>
<evidence type="ECO:0000256" key="2">
    <source>
        <dbReference type="ARBA" id="ARBA00023054"/>
    </source>
</evidence>
<feature type="region of interest" description="Disordered" evidence="4">
    <location>
        <begin position="468"/>
        <end position="494"/>
    </location>
</feature>
<feature type="region of interest" description="Disordered" evidence="4">
    <location>
        <begin position="119"/>
        <end position="174"/>
    </location>
</feature>
<name>A0A4D6NAI5_VIGUN</name>
<evidence type="ECO:0000256" key="4">
    <source>
        <dbReference type="SAM" id="MobiDB-lite"/>
    </source>
</evidence>
<keyword evidence="6" id="KW-1185">Reference proteome</keyword>
<feature type="compositionally biased region" description="Basic and acidic residues" evidence="4">
    <location>
        <begin position="231"/>
        <end position="248"/>
    </location>
</feature>
<sequence length="494" mass="54822">MTQDLDTDFPSIIVLPTALIIAKLLIQKETHEQQTTLDCSSEAKVRLFEQRKLSLFHHLPSSSISNAKIKVGTFDKFICGFSKLKSNWSVKVFEPPGDSCHTDIQKLCPCHSFLFPTRGSDLPQRQSPRGPHQLRTSSSDSDPLHHRLIADRSPKLGDRRSPRGTQSEALNQKKLGTRIADLESQLGQAQEELKVLKDQLVSAEAAKKEAQDELVKKAVQSVVPVVEKFQEKCTSKNDQESNKTETKPQDIIIPDDNQHETDVFEVPIEKLTIKFDKPADQSEKETLAFEDSNAPAISMKEKPSVEEHELSLKIGEIALLKSSLEEKEKELESITNEKEDLKKKLDEAVSKVSTAESKEEGMSLVLDRLREELEASKGNAEKLNGKLKCVEAEKEGLEAEMKKLRVQTEQWRKAADAAAAVLAGGVDMTARIPERCGSMDKHFGGTFETPGGRYSGYVGSPGNADDLDDGFGGGKRKGSGIRMFGDLWKKKSQK</sequence>
<organism evidence="5 6">
    <name type="scientific">Vigna unguiculata</name>
    <name type="common">Cowpea</name>
    <dbReference type="NCBI Taxonomy" id="3917"/>
    <lineage>
        <taxon>Eukaryota</taxon>
        <taxon>Viridiplantae</taxon>
        <taxon>Streptophyta</taxon>
        <taxon>Embryophyta</taxon>
        <taxon>Tracheophyta</taxon>
        <taxon>Spermatophyta</taxon>
        <taxon>Magnoliopsida</taxon>
        <taxon>eudicotyledons</taxon>
        <taxon>Gunneridae</taxon>
        <taxon>Pentapetalae</taxon>
        <taxon>rosids</taxon>
        <taxon>fabids</taxon>
        <taxon>Fabales</taxon>
        <taxon>Fabaceae</taxon>
        <taxon>Papilionoideae</taxon>
        <taxon>50 kb inversion clade</taxon>
        <taxon>NPAAA clade</taxon>
        <taxon>indigoferoid/millettioid clade</taxon>
        <taxon>Phaseoleae</taxon>
        <taxon>Vigna</taxon>
    </lineage>
</organism>
<protein>
    <submittedName>
        <fullName evidence="5">Interactor of constitutive active ROP</fullName>
    </submittedName>
</protein>
<accession>A0A4D6NAI5</accession>